<dbReference type="AlphaFoldDB" id="A0A543A1W8"/>
<keyword evidence="3" id="KW-1185">Reference proteome</keyword>
<evidence type="ECO:0000313" key="2">
    <source>
        <dbReference type="EMBL" id="TQL66564.1"/>
    </source>
</evidence>
<proteinExistence type="predicted"/>
<evidence type="ECO:0000259" key="1">
    <source>
        <dbReference type="Pfam" id="PF12728"/>
    </source>
</evidence>
<dbReference type="EMBL" id="VFOV01000001">
    <property type="protein sequence ID" value="TQL66564.1"/>
    <property type="molecule type" value="Genomic_DNA"/>
</dbReference>
<dbReference type="NCBIfam" id="TIGR01764">
    <property type="entry name" value="excise"/>
    <property type="match status" value="1"/>
</dbReference>
<accession>A0A543A1W8</accession>
<protein>
    <submittedName>
        <fullName evidence="2">Excisionase family DNA binding protein</fullName>
    </submittedName>
</protein>
<dbReference type="GO" id="GO:0003677">
    <property type="term" value="F:DNA binding"/>
    <property type="evidence" value="ECO:0007669"/>
    <property type="project" value="InterPro"/>
</dbReference>
<feature type="domain" description="Helix-turn-helix" evidence="1">
    <location>
        <begin position="4"/>
        <end position="50"/>
    </location>
</feature>
<reference evidence="2 3" key="1">
    <citation type="submission" date="2019-06" db="EMBL/GenBank/DDBJ databases">
        <title>Sequencing the genomes of 1000 actinobacteria strains.</title>
        <authorList>
            <person name="Klenk H.-P."/>
        </authorList>
    </citation>
    <scope>NUCLEOTIDE SEQUENCE [LARGE SCALE GENOMIC DNA]</scope>
    <source>
        <strain evidence="2 3">DSM 25218</strain>
    </source>
</reference>
<evidence type="ECO:0000313" key="3">
    <source>
        <dbReference type="Proteomes" id="UP000320209"/>
    </source>
</evidence>
<organism evidence="2 3">
    <name type="scientific">Nocardioides albertanoniae</name>
    <dbReference type="NCBI Taxonomy" id="1175486"/>
    <lineage>
        <taxon>Bacteria</taxon>
        <taxon>Bacillati</taxon>
        <taxon>Actinomycetota</taxon>
        <taxon>Actinomycetes</taxon>
        <taxon>Propionibacteriales</taxon>
        <taxon>Nocardioidaceae</taxon>
        <taxon>Nocardioides</taxon>
    </lineage>
</organism>
<dbReference type="Proteomes" id="UP000320209">
    <property type="component" value="Unassembled WGS sequence"/>
</dbReference>
<comment type="caution">
    <text evidence="2">The sequence shown here is derived from an EMBL/GenBank/DDBJ whole genome shotgun (WGS) entry which is preliminary data.</text>
</comment>
<dbReference type="Pfam" id="PF12728">
    <property type="entry name" value="HTH_17"/>
    <property type="match status" value="1"/>
</dbReference>
<dbReference type="OrthoDB" id="4463966at2"/>
<name>A0A543A1W8_9ACTN</name>
<sequence length="243" mass="26437">MARLSVAEAAERLAVGPQRIHQRIRDGSLPAERVGGRWIIDDKDLRRVADSHKPGRPLSARSAWALVAVASGDPSWLGDLAAPDRSRARSRLRALLGAAEDVDNEREVARMLSRALRNRAARRSFHASVPDLPDLRGDHRILRSGLSDPGSGLSAGDVVEGYLLKDDLDGVMHDYLLSEVDRDRANVVLHVFAPGARPRHLDERARKLLLAADLAEHGGPRELVRAVESLRDLAAGPGSAADR</sequence>
<dbReference type="RefSeq" id="WP_141778762.1">
    <property type="nucleotide sequence ID" value="NZ_VFOV01000001.1"/>
</dbReference>
<dbReference type="InterPro" id="IPR010093">
    <property type="entry name" value="SinI_DNA-bd"/>
</dbReference>
<gene>
    <name evidence="2" type="ORF">FB381_0427</name>
</gene>
<dbReference type="InterPro" id="IPR041657">
    <property type="entry name" value="HTH_17"/>
</dbReference>